<dbReference type="PANTHER" id="PTHR39602">
    <property type="entry name" value="ACW-9"/>
    <property type="match status" value="1"/>
</dbReference>
<keyword evidence="4" id="KW-1185">Reference proteome</keyword>
<dbReference type="AlphaFoldDB" id="A0A066XAD1"/>
<feature type="chain" id="PRO_5001630005" evidence="2">
    <location>
        <begin position="18"/>
        <end position="261"/>
    </location>
</feature>
<dbReference type="Proteomes" id="UP000027238">
    <property type="component" value="Unassembled WGS sequence"/>
</dbReference>
<organism evidence="3 4">
    <name type="scientific">Colletotrichum sublineola</name>
    <name type="common">Sorghum anthracnose fungus</name>
    <dbReference type="NCBI Taxonomy" id="1173701"/>
    <lineage>
        <taxon>Eukaryota</taxon>
        <taxon>Fungi</taxon>
        <taxon>Dikarya</taxon>
        <taxon>Ascomycota</taxon>
        <taxon>Pezizomycotina</taxon>
        <taxon>Sordariomycetes</taxon>
        <taxon>Hypocreomycetidae</taxon>
        <taxon>Glomerellales</taxon>
        <taxon>Glomerellaceae</taxon>
        <taxon>Colletotrichum</taxon>
        <taxon>Colletotrichum graminicola species complex</taxon>
    </lineage>
</organism>
<protein>
    <submittedName>
        <fullName evidence="3">Uncharacterized protein</fullName>
    </submittedName>
</protein>
<evidence type="ECO:0000313" key="3">
    <source>
        <dbReference type="EMBL" id="KDN62671.1"/>
    </source>
</evidence>
<dbReference type="OrthoDB" id="3836772at2759"/>
<dbReference type="HOGENOM" id="CLU_071078_0_0_1"/>
<sequence length="261" mass="26978">MMNKLIIALAMVSAATAAPSLARRDACQDEYQACIASGTTPTVTCDCKLTACVGEDNERARAACAAATSSQLPSGSGMPGIPGGCNPAHMGSCPPLPPPQPVIPSATASATSTPTPTSPPDSGNPDPDPMEMWTIKNLVRYCSQANDGCDYNFAIEADGKSENCTVIRFPHANATTESWDNQPCTTGSDYTVSWDFAADPAPASALLTVAKDDMIAMFGINDVNGKPVTPSNPLGSGQFGDIGPVPVQELINVIIIGDNTK</sequence>
<proteinExistence type="predicted"/>
<keyword evidence="2" id="KW-0732">Signal</keyword>
<accession>A0A066XAD1</accession>
<reference evidence="4" key="1">
    <citation type="journal article" date="2014" name="Genome Announc.">
        <title>Draft genome sequence of Colletotrichum sublineola, a destructive pathogen of cultivated sorghum.</title>
        <authorList>
            <person name="Baroncelli R."/>
            <person name="Sanz-Martin J.M."/>
            <person name="Rech G.E."/>
            <person name="Sukno S.A."/>
            <person name="Thon M.R."/>
        </authorList>
    </citation>
    <scope>NUCLEOTIDE SEQUENCE [LARGE SCALE GENOMIC DNA]</scope>
    <source>
        <strain evidence="4">TX430BB</strain>
    </source>
</reference>
<feature type="compositionally biased region" description="Low complexity" evidence="1">
    <location>
        <begin position="103"/>
        <end position="125"/>
    </location>
</feature>
<dbReference type="STRING" id="1173701.A0A066XAD1"/>
<feature type="signal peptide" evidence="2">
    <location>
        <begin position="1"/>
        <end position="17"/>
    </location>
</feature>
<dbReference type="eggNOG" id="ENOG502SMSU">
    <property type="taxonomic scope" value="Eukaryota"/>
</dbReference>
<evidence type="ECO:0000256" key="2">
    <source>
        <dbReference type="SAM" id="SignalP"/>
    </source>
</evidence>
<dbReference type="OMA" id="WSNEPCT"/>
<dbReference type="EMBL" id="JMSE01001311">
    <property type="protein sequence ID" value="KDN62671.1"/>
    <property type="molecule type" value="Genomic_DNA"/>
</dbReference>
<feature type="region of interest" description="Disordered" evidence="1">
    <location>
        <begin position="89"/>
        <end position="128"/>
    </location>
</feature>
<dbReference type="PANTHER" id="PTHR39602:SF2">
    <property type="entry name" value="ACW-9"/>
    <property type="match status" value="1"/>
</dbReference>
<comment type="caution">
    <text evidence="3">The sequence shown here is derived from an EMBL/GenBank/DDBJ whole genome shotgun (WGS) entry which is preliminary data.</text>
</comment>
<gene>
    <name evidence="3" type="ORF">CSUB01_11861</name>
</gene>
<name>A0A066XAD1_COLSU</name>
<evidence type="ECO:0000313" key="4">
    <source>
        <dbReference type="Proteomes" id="UP000027238"/>
    </source>
</evidence>
<evidence type="ECO:0000256" key="1">
    <source>
        <dbReference type="SAM" id="MobiDB-lite"/>
    </source>
</evidence>